<evidence type="ECO:0000313" key="2">
    <source>
        <dbReference type="EMBL" id="USW47825.1"/>
    </source>
</evidence>
<proteinExistence type="predicted"/>
<organism evidence="2 3">
    <name type="scientific">Septoria linicola</name>
    <dbReference type="NCBI Taxonomy" id="215465"/>
    <lineage>
        <taxon>Eukaryota</taxon>
        <taxon>Fungi</taxon>
        <taxon>Dikarya</taxon>
        <taxon>Ascomycota</taxon>
        <taxon>Pezizomycotina</taxon>
        <taxon>Dothideomycetes</taxon>
        <taxon>Dothideomycetidae</taxon>
        <taxon>Mycosphaerellales</taxon>
        <taxon>Mycosphaerellaceae</taxon>
        <taxon>Septoria</taxon>
    </lineage>
</organism>
<dbReference type="Proteomes" id="UP001056384">
    <property type="component" value="Chromosome 1"/>
</dbReference>
<dbReference type="Gene3D" id="2.60.120.260">
    <property type="entry name" value="Galactose-binding domain-like"/>
    <property type="match status" value="1"/>
</dbReference>
<sequence>MAFKWLPKLVVFTLCSSIANALNPEDQTGVSIDYGTFKDPSSLIRPRFRYWIPDASVDLNVVAEDFARAKEVGMGGLEVLGYYLAVDWTIYGWGTEAWKKLQDVALRASKELGLILDFALGPNQGADVPAHPDDEGVMWQLPFNTSVPVGGFFNDVLPGWGSGTFISASIGLVTSKENATWSAMPAWQYHEYNGTRQTLSTASLQDVTDKVNQENGQIELQFPSSAEGIEYRLFAYYQTRSTYLEQTSPLEVNTTVAQSIVNSYVQNGSRVVDHFSAKGAQLIVDFWEEHLLGGDSRELIKEVGNFACEDSMEIGAGAIAWWTPGLLDVFRSKTGYDLNKYLPLIFSYDTEHNGPLASPDRFFTDSDDLGQAFVNDYWVALESQFSAQVVYNLPMDMLANIPAVNAPECESLGSDHVIDAYRQFAGPANLAGKRIISSELGAQRNEVYSQTLAELIWDTKRSIAGSVNNFIYHGFPYTGSYPNTTDLAWFLDILLSILEYWIAQSGVPKIDLAFWLKKSEFFDVGSVYEANDLERSGYGYEYLSPDNFALPAAKVVDGVFAPERQSFKALIVRGNDTLTVPGVQYLVDYAHAGLPTIFSGGVPQNLSGYNVSGTEFVRSTLPGLVDLENLGILPRTRVNADRTWHTYWREDASSNVTELGEAASRGSVTFEATAVPYEYNAWTGEVTPILAYQQGAISTTIELQLAGNQTTVIGFHHNETASQGVRAIAFPEEVYSSALNDAGRLSVAAGNTSGTVLLSNGTTVALHTPAASIQLDQWSLIVESWSPPADLEADRTKASLSNSTFKLTEIAPWNAISDSLRNVSGRGFYSTTFTWPPSNGSADGAILELGAIMNTARAWVNGHQLPPLDPTDAKADIADCLVEGANVVEIVVSTTLGNALIPVHEQAKSSGTLWLGPAPVEQDYGLVSNVTIVPYLTTVIAL</sequence>
<dbReference type="OrthoDB" id="2588159at2759"/>
<dbReference type="InterPro" id="IPR053161">
    <property type="entry name" value="Ulvan_degrading_GH"/>
</dbReference>
<dbReference type="PANTHER" id="PTHR36848">
    <property type="entry name" value="DNA-BINDING PROTEIN (PUTATIVE SECRETED PROTEIN)-RELATED"/>
    <property type="match status" value="1"/>
</dbReference>
<evidence type="ECO:0000256" key="1">
    <source>
        <dbReference type="SAM" id="SignalP"/>
    </source>
</evidence>
<dbReference type="InterPro" id="IPR008979">
    <property type="entry name" value="Galactose-bd-like_sf"/>
</dbReference>
<feature type="signal peptide" evidence="1">
    <location>
        <begin position="1"/>
        <end position="21"/>
    </location>
</feature>
<dbReference type="SUPFAM" id="SSF49785">
    <property type="entry name" value="Galactose-binding domain-like"/>
    <property type="match status" value="1"/>
</dbReference>
<accession>A0A9Q9AEV8</accession>
<dbReference type="AlphaFoldDB" id="A0A9Q9AEV8"/>
<protein>
    <submittedName>
        <fullName evidence="2">Galactose-binding-like domain superfamily</fullName>
    </submittedName>
</protein>
<keyword evidence="3" id="KW-1185">Reference proteome</keyword>
<dbReference type="EMBL" id="CP099418">
    <property type="protein sequence ID" value="USW47825.1"/>
    <property type="molecule type" value="Genomic_DNA"/>
</dbReference>
<evidence type="ECO:0000313" key="3">
    <source>
        <dbReference type="Proteomes" id="UP001056384"/>
    </source>
</evidence>
<keyword evidence="1" id="KW-0732">Signal</keyword>
<reference evidence="2" key="1">
    <citation type="submission" date="2022-06" db="EMBL/GenBank/DDBJ databases">
        <title>Complete genome sequences of two strains of the flax pathogen Septoria linicola.</title>
        <authorList>
            <person name="Lapalu N."/>
            <person name="Simon A."/>
            <person name="Demenou B."/>
            <person name="Paumier D."/>
            <person name="Guillot M.-P."/>
            <person name="Gout L."/>
            <person name="Valade R."/>
        </authorList>
    </citation>
    <scope>NUCLEOTIDE SEQUENCE</scope>
    <source>
        <strain evidence="2">SE15195</strain>
    </source>
</reference>
<name>A0A9Q9AEV8_9PEZI</name>
<gene>
    <name evidence="2" type="ORF">Slin15195_G011440</name>
</gene>
<feature type="chain" id="PRO_5040464174" evidence="1">
    <location>
        <begin position="22"/>
        <end position="942"/>
    </location>
</feature>
<dbReference type="PANTHER" id="PTHR36848:SF2">
    <property type="entry name" value="SECRETED PROTEIN"/>
    <property type="match status" value="1"/>
</dbReference>